<dbReference type="EMBL" id="JBHTJI010000001">
    <property type="protein sequence ID" value="MFD0988955.1"/>
    <property type="molecule type" value="Genomic_DNA"/>
</dbReference>
<evidence type="ECO:0000313" key="2">
    <source>
        <dbReference type="EMBL" id="MFD0988955.1"/>
    </source>
</evidence>
<evidence type="ECO:0000313" key="3">
    <source>
        <dbReference type="Proteomes" id="UP001597061"/>
    </source>
</evidence>
<reference evidence="3" key="1">
    <citation type="journal article" date="2019" name="Int. J. Syst. Evol. Microbiol.">
        <title>The Global Catalogue of Microorganisms (GCM) 10K type strain sequencing project: providing services to taxonomists for standard genome sequencing and annotation.</title>
        <authorList>
            <consortium name="The Broad Institute Genomics Platform"/>
            <consortium name="The Broad Institute Genome Sequencing Center for Infectious Disease"/>
            <person name="Wu L."/>
            <person name="Ma J."/>
        </authorList>
    </citation>
    <scope>NUCLEOTIDE SEQUENCE [LARGE SCALE GENOMIC DNA]</scope>
    <source>
        <strain evidence="3">CCUG 62414</strain>
    </source>
</reference>
<dbReference type="PROSITE" id="PS50125">
    <property type="entry name" value="GUANYLATE_CYCLASE_2"/>
    <property type="match status" value="1"/>
</dbReference>
<dbReference type="InterPro" id="IPR029787">
    <property type="entry name" value="Nucleotide_cyclase"/>
</dbReference>
<dbReference type="Pfam" id="PF00211">
    <property type="entry name" value="Guanylate_cyc"/>
    <property type="match status" value="1"/>
</dbReference>
<gene>
    <name evidence="2" type="ORF">ACFQ1R_02495</name>
</gene>
<dbReference type="Gene3D" id="3.30.70.1230">
    <property type="entry name" value="Nucleotide cyclase"/>
    <property type="match status" value="1"/>
</dbReference>
<dbReference type="RefSeq" id="WP_379924533.1">
    <property type="nucleotide sequence ID" value="NZ_JBHTJI010000001.1"/>
</dbReference>
<organism evidence="2 3">
    <name type="scientific">Mariniflexile jejuense</name>
    <dbReference type="NCBI Taxonomy" id="1173582"/>
    <lineage>
        <taxon>Bacteria</taxon>
        <taxon>Pseudomonadati</taxon>
        <taxon>Bacteroidota</taxon>
        <taxon>Flavobacteriia</taxon>
        <taxon>Flavobacteriales</taxon>
        <taxon>Flavobacteriaceae</taxon>
        <taxon>Mariniflexile</taxon>
    </lineage>
</organism>
<dbReference type="InterPro" id="IPR001054">
    <property type="entry name" value="A/G_cyclase"/>
</dbReference>
<dbReference type="Proteomes" id="UP001597061">
    <property type="component" value="Unassembled WGS sequence"/>
</dbReference>
<name>A0ABW3JGJ7_9FLAO</name>
<protein>
    <submittedName>
        <fullName evidence="2">Adenylate/guanylate cyclase domain-containing protein</fullName>
    </submittedName>
</protein>
<comment type="caution">
    <text evidence="2">The sequence shown here is derived from an EMBL/GenBank/DDBJ whole genome shotgun (WGS) entry which is preliminary data.</text>
</comment>
<accession>A0ABW3JGJ7</accession>
<sequence length="252" mass="28275">MKVTTNKAYDFTASFDRLQDILDSVETFEPIDTVPNSDTLSYSNGYYFKCYAIFIDIRDSSTLPGKYQKRTLAKIYRAYISEIVALFQSSPNCKELNIVGDSVWAVYNAKVKDDVSEVFHAAYAACSIINTLNYKLCKKSIDPIRVGIGIDKGDALMILAGFKGSGINDVIYMGGVVNNASKLCSKGSKNENGTIVISDDVYSDLQGKGNGTHEYQSYFTRNHLENNYHATMVRIDMNNWLNEQQTKYPCNR</sequence>
<evidence type="ECO:0000259" key="1">
    <source>
        <dbReference type="PROSITE" id="PS50125"/>
    </source>
</evidence>
<feature type="domain" description="Guanylate cyclase" evidence="1">
    <location>
        <begin position="51"/>
        <end position="184"/>
    </location>
</feature>
<proteinExistence type="predicted"/>
<dbReference type="SUPFAM" id="SSF55073">
    <property type="entry name" value="Nucleotide cyclase"/>
    <property type="match status" value="1"/>
</dbReference>
<keyword evidence="3" id="KW-1185">Reference proteome</keyword>